<sequence>MQTPEQSLQNDKKIDKQKLIQEITTEDQIKTAEKFAKPIESEELEALGAEIAEELTASEKAKRKTKLSLLEQVADYYNDENWKEYETAKNLKGPKEILEAKQIVLKDLDNLRQKAYANKDNESLRAIALIETELEKGIGHA</sequence>
<proteinExistence type="predicted"/>
<dbReference type="Proteomes" id="UP000176498">
    <property type="component" value="Unassembled WGS sequence"/>
</dbReference>
<organism evidence="1 2">
    <name type="scientific">Candidatus Buchananbacteria bacterium RBG_13_36_9</name>
    <dbReference type="NCBI Taxonomy" id="1797530"/>
    <lineage>
        <taxon>Bacteria</taxon>
        <taxon>Candidatus Buchananiibacteriota</taxon>
    </lineage>
</organism>
<evidence type="ECO:0000313" key="1">
    <source>
        <dbReference type="EMBL" id="OGY42173.1"/>
    </source>
</evidence>
<reference evidence="1 2" key="1">
    <citation type="journal article" date="2016" name="Nat. Commun.">
        <title>Thousands of microbial genomes shed light on interconnected biogeochemical processes in an aquifer system.</title>
        <authorList>
            <person name="Anantharaman K."/>
            <person name="Brown C.T."/>
            <person name="Hug L.A."/>
            <person name="Sharon I."/>
            <person name="Castelle C.J."/>
            <person name="Probst A.J."/>
            <person name="Thomas B.C."/>
            <person name="Singh A."/>
            <person name="Wilkins M.J."/>
            <person name="Karaoz U."/>
            <person name="Brodie E.L."/>
            <person name="Williams K.H."/>
            <person name="Hubbard S.S."/>
            <person name="Banfield J.F."/>
        </authorList>
    </citation>
    <scope>NUCLEOTIDE SEQUENCE [LARGE SCALE GENOMIC DNA]</scope>
</reference>
<protein>
    <submittedName>
        <fullName evidence="1">Uncharacterized protein</fullName>
    </submittedName>
</protein>
<gene>
    <name evidence="1" type="ORF">A2Y82_00400</name>
</gene>
<evidence type="ECO:0000313" key="2">
    <source>
        <dbReference type="Proteomes" id="UP000176498"/>
    </source>
</evidence>
<comment type="caution">
    <text evidence="1">The sequence shown here is derived from an EMBL/GenBank/DDBJ whole genome shotgun (WGS) entry which is preliminary data.</text>
</comment>
<dbReference type="AlphaFoldDB" id="A0A1G1XQ02"/>
<name>A0A1G1XQ02_9BACT</name>
<accession>A0A1G1XQ02</accession>
<dbReference type="EMBL" id="MHHZ01000007">
    <property type="protein sequence ID" value="OGY42173.1"/>
    <property type="molecule type" value="Genomic_DNA"/>
</dbReference>